<comment type="subcellular location">
    <subcellularLocation>
        <location evidence="2">Secreted</location>
    </subcellularLocation>
</comment>
<keyword evidence="11" id="KW-1185">Reference proteome</keyword>
<sequence length="180" mass="20227">MIVEATECDLVTLCVCRTGTLSGFVQSEASSVFKHRWRDRNSIACLRGSGVFEDDNWNRADVMCPSGTPQTDKSFSEFHISEDSNLNKTHQIRVMVSVCRLLLVAALLLCLQAQLSVSQHWSHGWYPGGKREIDSYSSPEISGEIRLCEAGECSYLRPLRTNVLKSILLDALAKEFQKRK</sequence>
<dbReference type="InterPro" id="IPR002012">
    <property type="entry name" value="GnRH"/>
</dbReference>
<comment type="caution">
    <text evidence="10">The sequence shown here is derived from an EMBL/GenBank/DDBJ whole genome shotgun (WGS) entry which is preliminary data.</text>
</comment>
<dbReference type="PROSITE" id="PS00473">
    <property type="entry name" value="GNRH"/>
    <property type="match status" value="1"/>
</dbReference>
<dbReference type="InterPro" id="IPR019792">
    <property type="entry name" value="Gonadoliberin"/>
</dbReference>
<proteinExistence type="inferred from homology"/>
<dbReference type="GO" id="GO:0005183">
    <property type="term" value="F:gonadotropin hormone-releasing hormone activity"/>
    <property type="evidence" value="ECO:0007669"/>
    <property type="project" value="TreeGrafter"/>
</dbReference>
<dbReference type="AlphaFoldDB" id="A0A7J6A2L7"/>
<keyword evidence="8" id="KW-0027">Amidation</keyword>
<keyword evidence="6" id="KW-0372">Hormone</keyword>
<protein>
    <recommendedName>
        <fullName evidence="12">Gonadoliberin</fullName>
    </recommendedName>
</protein>
<dbReference type="GO" id="GO:0005615">
    <property type="term" value="C:extracellular space"/>
    <property type="evidence" value="ECO:0007669"/>
    <property type="project" value="TreeGrafter"/>
</dbReference>
<reference evidence="10 11" key="1">
    <citation type="submission" date="2020-02" db="EMBL/GenBank/DDBJ databases">
        <title>A chromosome-scale genome assembly of the black bullhead catfish (Ameiurus melas).</title>
        <authorList>
            <person name="Wen M."/>
            <person name="Zham M."/>
            <person name="Cabau C."/>
            <person name="Klopp C."/>
            <person name="Donnadieu C."/>
            <person name="Roques C."/>
            <person name="Bouchez O."/>
            <person name="Lampietro C."/>
            <person name="Jouanno E."/>
            <person name="Herpin A."/>
            <person name="Louis A."/>
            <person name="Berthelot C."/>
            <person name="Parey E."/>
            <person name="Roest-Crollius H."/>
            <person name="Braasch I."/>
            <person name="Postlethwait J."/>
            <person name="Robinson-Rechavi M."/>
            <person name="Echchiki A."/>
            <person name="Begum T."/>
            <person name="Montfort J."/>
            <person name="Schartl M."/>
            <person name="Bobe J."/>
            <person name="Guiguen Y."/>
        </authorList>
    </citation>
    <scope>NUCLEOTIDE SEQUENCE [LARGE SCALE GENOMIC DNA]</scope>
    <source>
        <strain evidence="10">M_S1</strain>
        <tissue evidence="10">Blood</tissue>
    </source>
</reference>
<evidence type="ECO:0000256" key="1">
    <source>
        <dbReference type="ARBA" id="ARBA00002800"/>
    </source>
</evidence>
<evidence type="ECO:0000256" key="4">
    <source>
        <dbReference type="ARBA" id="ARBA00022525"/>
    </source>
</evidence>
<dbReference type="GO" id="GO:0031530">
    <property type="term" value="F:gonadotropin-releasing hormone receptor binding"/>
    <property type="evidence" value="ECO:0007669"/>
    <property type="project" value="TreeGrafter"/>
</dbReference>
<evidence type="ECO:0000313" key="10">
    <source>
        <dbReference type="EMBL" id="KAF4076996.1"/>
    </source>
</evidence>
<gene>
    <name evidence="10" type="ORF">AMELA_G00202910</name>
</gene>
<evidence type="ECO:0000256" key="8">
    <source>
        <dbReference type="ARBA" id="ARBA00022815"/>
    </source>
</evidence>
<keyword evidence="5" id="KW-0165">Cleavage on pair of basic residues</keyword>
<evidence type="ECO:0000256" key="6">
    <source>
        <dbReference type="ARBA" id="ARBA00022702"/>
    </source>
</evidence>
<keyword evidence="7" id="KW-0732">Signal</keyword>
<comment type="similarity">
    <text evidence="3">Belongs to the GnRH family.</text>
</comment>
<comment type="function">
    <text evidence="1">Stimulates the secretion of gonadotropins.</text>
</comment>
<evidence type="ECO:0000256" key="3">
    <source>
        <dbReference type="ARBA" id="ARBA00010968"/>
    </source>
</evidence>
<organism evidence="10 11">
    <name type="scientific">Ameiurus melas</name>
    <name type="common">Black bullhead</name>
    <name type="synonym">Silurus melas</name>
    <dbReference type="NCBI Taxonomy" id="219545"/>
    <lineage>
        <taxon>Eukaryota</taxon>
        <taxon>Metazoa</taxon>
        <taxon>Chordata</taxon>
        <taxon>Craniata</taxon>
        <taxon>Vertebrata</taxon>
        <taxon>Euteleostomi</taxon>
        <taxon>Actinopterygii</taxon>
        <taxon>Neopterygii</taxon>
        <taxon>Teleostei</taxon>
        <taxon>Ostariophysi</taxon>
        <taxon>Siluriformes</taxon>
        <taxon>Ictaluridae</taxon>
        <taxon>Ameiurus</taxon>
    </lineage>
</organism>
<name>A0A7J6A2L7_AMEME</name>
<evidence type="ECO:0008006" key="12">
    <source>
        <dbReference type="Google" id="ProtNLM"/>
    </source>
</evidence>
<dbReference type="PANTHER" id="PTHR10522">
    <property type="entry name" value="GONADOLIBERIN"/>
    <property type="match status" value="1"/>
</dbReference>
<evidence type="ECO:0000313" key="11">
    <source>
        <dbReference type="Proteomes" id="UP000593565"/>
    </source>
</evidence>
<dbReference type="EMBL" id="JAAGNN010000018">
    <property type="protein sequence ID" value="KAF4076996.1"/>
    <property type="molecule type" value="Genomic_DNA"/>
</dbReference>
<dbReference type="Proteomes" id="UP000593565">
    <property type="component" value="Unassembled WGS sequence"/>
</dbReference>
<evidence type="ECO:0000256" key="2">
    <source>
        <dbReference type="ARBA" id="ARBA00004613"/>
    </source>
</evidence>
<evidence type="ECO:0000256" key="7">
    <source>
        <dbReference type="ARBA" id="ARBA00022729"/>
    </source>
</evidence>
<keyword evidence="4" id="KW-0964">Secreted</keyword>
<keyword evidence="9" id="KW-0873">Pyrrolidone carboxylic acid</keyword>
<accession>A0A7J6A2L7</accession>
<evidence type="ECO:0000256" key="9">
    <source>
        <dbReference type="ARBA" id="ARBA00023283"/>
    </source>
</evidence>
<evidence type="ECO:0000256" key="5">
    <source>
        <dbReference type="ARBA" id="ARBA00022685"/>
    </source>
</evidence>
<dbReference type="PANTHER" id="PTHR10522:SF8">
    <property type="entry name" value="PROGONADOLIBERIN"/>
    <property type="match status" value="1"/>
</dbReference>